<gene>
    <name evidence="2" type="ORF">CKF48_07695</name>
</gene>
<dbReference type="KEGG" id="bko:CKF48_07695"/>
<evidence type="ECO:0000313" key="2">
    <source>
        <dbReference type="EMBL" id="ASV67222.1"/>
    </source>
</evidence>
<organism evidence="2 3">
    <name type="scientific">Cytobacillus kochii</name>
    <dbReference type="NCBI Taxonomy" id="859143"/>
    <lineage>
        <taxon>Bacteria</taxon>
        <taxon>Bacillati</taxon>
        <taxon>Bacillota</taxon>
        <taxon>Bacilli</taxon>
        <taxon>Bacillales</taxon>
        <taxon>Bacillaceae</taxon>
        <taxon>Cytobacillus</taxon>
    </lineage>
</organism>
<dbReference type="Proteomes" id="UP000215137">
    <property type="component" value="Chromosome"/>
</dbReference>
<name>A0A248TGH3_9BACI</name>
<protein>
    <recommendedName>
        <fullName evidence="1">DUF927 domain-containing protein</fullName>
    </recommendedName>
</protein>
<accession>A0A248TGH3</accession>
<dbReference type="AlphaFoldDB" id="A0A248TGH3"/>
<evidence type="ECO:0000313" key="3">
    <source>
        <dbReference type="Proteomes" id="UP000215137"/>
    </source>
</evidence>
<sequence>MQASITRYNDRVNSLMPGAKIIKLIGYTRGNKDYQKAKRAALKWKDSKSLNDVEINDWIEQGGWIGAVIPEGRYLIDVDNELLGGLLKDLLEGENIHHHAIKTPKGYHFIFKESQKVTQYQGYINRLGIQTDSRKSEAGYEVFPTINTEGRFIVTESLEPLDEPPQYLYKVWNAQKTPSPMAYPYKTSGSRDGDFYDLARRLLTCGVSKKDTIESLELAYEYFVPYKDDFPLSAIKEKVESAYKKINEGNSSPTKRIINFEYREKDIGKNIVIPKPFKVSGNDTLFEEKVDKDGNVTKKLVSRKTPYITKEFNNIERPQVLYEIEWAEQKRIVKEVVPASTIAVKKELLELSEKGLSVNDNNVKKIITYFDQYLLINNICHHYAVERLGHIKDKFIHPLLSEDIEIMAIDYGEKQIIEGFKIRGTVDSWKKGVFEHIKQSPKAVIMVLASFASVIIKDLKVQPFIVDLSGTTSQGKTTTLKIAASVWGNDGLISEWNATKVSIERKASYLNSFPLFLDDTRKADERILKDVVYQFSGGRSKGRGSLKGSQREYTWNNILLSTGEVSLNEYAKNQGGAAARIIPLVDEPLPKSQDNIVKLYEGMENNYGAAGIGFLEIWMNHKKELISEYHKFRNYYIDKAKGNEVLNRLAGYYAAIHFTGSILKNKMGFEIDLKVIADLFDDIVSENKSTDKPMQFLEEILTDLDSSRQDIFYDYLPQVHKAIFKKGQLYLMPAYLTRFLGIEEKATRREWLKRGLTVGKQEKGSYVDYRQVKHKGKNFRVIPLNMEYVLELGFDFEELTVN</sequence>
<dbReference type="Pfam" id="PF06048">
    <property type="entry name" value="DUF927"/>
    <property type="match status" value="1"/>
</dbReference>
<evidence type="ECO:0000259" key="1">
    <source>
        <dbReference type="Pfam" id="PF06048"/>
    </source>
</evidence>
<proteinExistence type="predicted"/>
<feature type="domain" description="DUF927" evidence="1">
    <location>
        <begin position="289"/>
        <end position="553"/>
    </location>
</feature>
<dbReference type="EMBL" id="CP022983">
    <property type="protein sequence ID" value="ASV67222.1"/>
    <property type="molecule type" value="Genomic_DNA"/>
</dbReference>
<keyword evidence="3" id="KW-1185">Reference proteome</keyword>
<dbReference type="OrthoDB" id="9763644at2"/>
<dbReference type="InterPro" id="IPR009270">
    <property type="entry name" value="DUF927"/>
</dbReference>
<reference evidence="2 3" key="1">
    <citation type="submission" date="2017-08" db="EMBL/GenBank/DDBJ databases">
        <title>Complete Genome Sequence of Bacillus kochii Oregon-R-modENCODE STRAIN BDGP4, isolated from Drosophila melanogaster gut.</title>
        <authorList>
            <person name="Wan K.H."/>
            <person name="Yu C."/>
            <person name="Park S."/>
            <person name="Hammonds A.S."/>
            <person name="Booth B.W."/>
            <person name="Celniker S.E."/>
        </authorList>
    </citation>
    <scope>NUCLEOTIDE SEQUENCE [LARGE SCALE GENOMIC DNA]</scope>
    <source>
        <strain evidence="2 3">BDGP4</strain>
    </source>
</reference>